<evidence type="ECO:0000256" key="6">
    <source>
        <dbReference type="HAMAP-Rule" id="MF_00479"/>
    </source>
</evidence>
<reference evidence="10" key="2">
    <citation type="submission" date="2019-06" db="EMBL/GenBank/DDBJ databases">
        <title>Co-occurence of chitin degradation, pigmentation and bioactivity in marine Pseudoalteromonas.</title>
        <authorList>
            <person name="Sonnenschein E.C."/>
            <person name="Bech P.K."/>
        </authorList>
    </citation>
    <scope>NUCLEOTIDE SEQUENCE [LARGE SCALE GENOMIC DNA]</scope>
    <source>
        <strain evidence="10">S3790</strain>
    </source>
</reference>
<dbReference type="NCBIfam" id="TIGR01947">
    <property type="entry name" value="rnfG"/>
    <property type="match status" value="1"/>
</dbReference>
<keyword evidence="6" id="KW-0812">Transmembrane</keyword>
<evidence type="ECO:0000256" key="5">
    <source>
        <dbReference type="ARBA" id="ARBA00022982"/>
    </source>
</evidence>
<protein>
    <recommendedName>
        <fullName evidence="6">Ion-translocating oxidoreductase complex subunit G</fullName>
        <ecNumber evidence="6">7.-.-.-</ecNumber>
    </recommendedName>
    <alternativeName>
        <fullName evidence="6">Rnf electron transport complex subunit G</fullName>
    </alternativeName>
</protein>
<dbReference type="InterPro" id="IPR007329">
    <property type="entry name" value="FMN-bd"/>
</dbReference>
<keyword evidence="6" id="KW-1133">Transmembrane helix</keyword>
<dbReference type="SMART" id="SM00900">
    <property type="entry name" value="FMN_bind"/>
    <property type="match status" value="1"/>
</dbReference>
<evidence type="ECO:0000256" key="3">
    <source>
        <dbReference type="ARBA" id="ARBA00022630"/>
    </source>
</evidence>
<dbReference type="OrthoDB" id="9784165at2"/>
<keyword evidence="4 6" id="KW-0288">FMN</keyword>
<dbReference type="EC" id="7.-.-.-" evidence="6"/>
<dbReference type="GO" id="GO:0022900">
    <property type="term" value="P:electron transport chain"/>
    <property type="evidence" value="ECO:0007669"/>
    <property type="project" value="UniProtKB-UniRule"/>
</dbReference>
<keyword evidence="3 6" id="KW-0285">Flavoprotein</keyword>
<keyword evidence="5 6" id="KW-0249">Electron transport</keyword>
<keyword evidence="2 6" id="KW-0597">Phosphoprotein</keyword>
<dbReference type="HAMAP" id="MF_00479">
    <property type="entry name" value="RsxG_RnfG"/>
    <property type="match status" value="1"/>
</dbReference>
<comment type="similarity">
    <text evidence="6">Belongs to the RnfG family.</text>
</comment>
<dbReference type="PANTHER" id="PTHR36118">
    <property type="entry name" value="ION-TRANSLOCATING OXIDOREDUCTASE COMPLEX SUBUNIT G"/>
    <property type="match status" value="1"/>
</dbReference>
<dbReference type="InterPro" id="IPR010209">
    <property type="entry name" value="Ion_transpt_RnfG/RsxG"/>
</dbReference>
<accession>A0A5S3V1A4</accession>
<evidence type="ECO:0000256" key="2">
    <source>
        <dbReference type="ARBA" id="ARBA00022553"/>
    </source>
</evidence>
<dbReference type="PANTHER" id="PTHR36118:SF1">
    <property type="entry name" value="ION-TRANSLOCATING OXIDOREDUCTASE COMPLEX SUBUNIT G"/>
    <property type="match status" value="1"/>
</dbReference>
<dbReference type="RefSeq" id="WP_138593368.1">
    <property type="nucleotide sequence ID" value="NZ_PNBX01000113.1"/>
</dbReference>
<comment type="cofactor">
    <cofactor evidence="6">
        <name>FMN</name>
        <dbReference type="ChEBI" id="CHEBI:58210"/>
    </cofactor>
</comment>
<dbReference type="EMBL" id="PNBX01000113">
    <property type="protein sequence ID" value="TMO64109.1"/>
    <property type="molecule type" value="Genomic_DNA"/>
</dbReference>
<keyword evidence="7" id="KW-0732">Signal</keyword>
<dbReference type="AlphaFoldDB" id="A0A5S3V1A4"/>
<dbReference type="PIRSF" id="PIRSF006091">
    <property type="entry name" value="E_trnsport_RnfG"/>
    <property type="match status" value="1"/>
</dbReference>
<comment type="subunit">
    <text evidence="6">The complex is composed of six subunits: RnfA, RnfB, RnfC, RnfD, RnfE and RnfG.</text>
</comment>
<comment type="function">
    <text evidence="6">Part of a membrane-bound complex that couples electron transfer with translocation of ions across the membrane.</text>
</comment>
<organism evidence="9 10">
    <name type="scientific">Pseudoalteromonas aurantia</name>
    <dbReference type="NCBI Taxonomy" id="43654"/>
    <lineage>
        <taxon>Bacteria</taxon>
        <taxon>Pseudomonadati</taxon>
        <taxon>Pseudomonadota</taxon>
        <taxon>Gammaproteobacteria</taxon>
        <taxon>Alteromonadales</taxon>
        <taxon>Pseudoalteromonadaceae</taxon>
        <taxon>Pseudoalteromonas</taxon>
    </lineage>
</organism>
<dbReference type="GO" id="GO:0005886">
    <property type="term" value="C:plasma membrane"/>
    <property type="evidence" value="ECO:0007669"/>
    <property type="project" value="UniProtKB-SubCell"/>
</dbReference>
<keyword evidence="6" id="KW-1278">Translocase</keyword>
<proteinExistence type="inferred from homology"/>
<feature type="chain" id="PRO_5024317663" description="Ion-translocating oxidoreductase complex subunit G" evidence="7">
    <location>
        <begin position="20"/>
        <end position="211"/>
    </location>
</feature>
<dbReference type="GO" id="GO:0009055">
    <property type="term" value="F:electron transfer activity"/>
    <property type="evidence" value="ECO:0007669"/>
    <property type="project" value="InterPro"/>
</dbReference>
<keyword evidence="1 6" id="KW-0813">Transport</keyword>
<feature type="modified residue" description="FMN phosphoryl threonine" evidence="6">
    <location>
        <position position="176"/>
    </location>
</feature>
<dbReference type="Pfam" id="PF04205">
    <property type="entry name" value="FMN_bind"/>
    <property type="match status" value="1"/>
</dbReference>
<evidence type="ECO:0000313" key="10">
    <source>
        <dbReference type="Proteomes" id="UP000307217"/>
    </source>
</evidence>
<dbReference type="NCBIfam" id="NF002519">
    <property type="entry name" value="PRK01908.1"/>
    <property type="match status" value="1"/>
</dbReference>
<evidence type="ECO:0000259" key="8">
    <source>
        <dbReference type="SMART" id="SM00900"/>
    </source>
</evidence>
<feature type="signal peptide" evidence="7">
    <location>
        <begin position="1"/>
        <end position="19"/>
    </location>
</feature>
<dbReference type="Proteomes" id="UP000307217">
    <property type="component" value="Unassembled WGS sequence"/>
</dbReference>
<evidence type="ECO:0000256" key="1">
    <source>
        <dbReference type="ARBA" id="ARBA00022448"/>
    </source>
</evidence>
<dbReference type="GO" id="GO:0010181">
    <property type="term" value="F:FMN binding"/>
    <property type="evidence" value="ECO:0007669"/>
    <property type="project" value="InterPro"/>
</dbReference>
<comment type="subcellular location">
    <subcellularLocation>
        <location evidence="6">Cell inner membrane</location>
        <topology evidence="6">Single-pass membrane protein</topology>
    </subcellularLocation>
</comment>
<keyword evidence="6" id="KW-0472">Membrane</keyword>
<keyword evidence="6" id="KW-0997">Cell inner membrane</keyword>
<evidence type="ECO:0000256" key="4">
    <source>
        <dbReference type="ARBA" id="ARBA00022643"/>
    </source>
</evidence>
<evidence type="ECO:0000256" key="7">
    <source>
        <dbReference type="SAM" id="SignalP"/>
    </source>
</evidence>
<evidence type="ECO:0000313" key="9">
    <source>
        <dbReference type="EMBL" id="TMO64109.1"/>
    </source>
</evidence>
<gene>
    <name evidence="6" type="primary">rnfG</name>
    <name evidence="9" type="ORF">CWC19_18620</name>
</gene>
<feature type="domain" description="FMN-binding" evidence="8">
    <location>
        <begin position="101"/>
        <end position="193"/>
    </location>
</feature>
<keyword evidence="6" id="KW-1003">Cell membrane</keyword>
<sequence>MIVQSMYKNGLILTAFALATTGSVALIQTITAERIAEQEQQNLVKQLNQVLPQSNYDNVLYKDCVLSNAPELGPKGPHTIYRAMMNNQPTALLIRHITPRGYSGNIDILTAVMRDESISGVRITRHEETPGLGDKVELARSDWVTTFNGLTVKTKDDADFAVKKDGGQFDQFTGATITPRAVVDSVKEATWYAIQHFDELFEADNACGATR</sequence>
<comment type="caution">
    <text evidence="9">The sequence shown here is derived from an EMBL/GenBank/DDBJ whole genome shotgun (WGS) entry which is preliminary data.</text>
</comment>
<name>A0A5S3V1A4_9GAMM</name>
<reference evidence="9 10" key="1">
    <citation type="submission" date="2018-01" db="EMBL/GenBank/DDBJ databases">
        <authorList>
            <person name="Paulsen S."/>
            <person name="Gram L.K."/>
        </authorList>
    </citation>
    <scope>NUCLEOTIDE SEQUENCE [LARGE SCALE GENOMIC DNA]</scope>
    <source>
        <strain evidence="9 10">S3790</strain>
    </source>
</reference>